<keyword evidence="2 4" id="KW-0560">Oxidoreductase</keyword>
<dbReference type="OrthoDB" id="9805416at2"/>
<evidence type="ECO:0000256" key="3">
    <source>
        <dbReference type="ARBA" id="ARBA00023027"/>
    </source>
</evidence>
<evidence type="ECO:0000313" key="7">
    <source>
        <dbReference type="EMBL" id="ORM88029.1"/>
    </source>
</evidence>
<dbReference type="InterPro" id="IPR036291">
    <property type="entry name" value="NAD(P)-bd_dom_sf"/>
</dbReference>
<proteinExistence type="inferred from homology"/>
<sequence length="325" mass="34492">MTYRFLVTTTSLGQGGRNLLADAHCVVDYLDNANDAAEVERRMSSVPYDAVISRTVELSAKAIAACPTLKIICKHGVGVTNIDVEAATQQGIPVLTTPATNAQSVAELTLALMLNCARRLPFFQQEVAAGRWTRSGDGEELQGKTLGLVGFGEIGRRVARVAHAIGMQVAFFDPAIAADADFAGAQRCASLDDLLPLADVLSLHCPVTPKTRQMINANSLALLPQGSILINTARGELVNEEALATALQNGQLRAAALDTVAQEPMAADHPFRTLPNLIITPHIGGSTPQALDAVAQSAARQCLAWLDNQHIHLPACVNPQVLNRS</sequence>
<gene>
    <name evidence="7" type="ORF">HA50_29275</name>
</gene>
<dbReference type="CDD" id="cd12173">
    <property type="entry name" value="PGDH_4"/>
    <property type="match status" value="1"/>
</dbReference>
<accession>A0A1X1EGM6</accession>
<evidence type="ECO:0000259" key="6">
    <source>
        <dbReference type="Pfam" id="PF02826"/>
    </source>
</evidence>
<dbReference type="PROSITE" id="PS00671">
    <property type="entry name" value="D_2_HYDROXYACID_DH_3"/>
    <property type="match status" value="1"/>
</dbReference>
<comment type="similarity">
    <text evidence="1 4">Belongs to the D-isomer specific 2-hydroxyacid dehydrogenase family.</text>
</comment>
<evidence type="ECO:0000256" key="4">
    <source>
        <dbReference type="RuleBase" id="RU003719"/>
    </source>
</evidence>
<reference evidence="7 8" key="1">
    <citation type="journal article" date="2017" name="Antonie Van Leeuwenhoek">
        <title>Phylogenomic resolution of the bacterial genus Pantoea and its relationship with Erwinia and Tatumella.</title>
        <authorList>
            <person name="Palmer M."/>
            <person name="Steenkamp E.T."/>
            <person name="Coetzee M.P."/>
            <person name="Chan W.Y."/>
            <person name="van Zyl E."/>
            <person name="De Maayer P."/>
            <person name="Coutinho T.A."/>
            <person name="Blom J."/>
            <person name="Smits T.H."/>
            <person name="Duffy B."/>
            <person name="Venter S.N."/>
        </authorList>
    </citation>
    <scope>NUCLEOTIDE SEQUENCE [LARGE SCALE GENOMIC DNA]</scope>
    <source>
        <strain evidence="7 8">LMG 2657</strain>
    </source>
</reference>
<dbReference type="Proteomes" id="UP000193749">
    <property type="component" value="Unassembled WGS sequence"/>
</dbReference>
<dbReference type="Gene3D" id="3.40.50.720">
    <property type="entry name" value="NAD(P)-binding Rossmann-like Domain"/>
    <property type="match status" value="2"/>
</dbReference>
<keyword evidence="3" id="KW-0520">NAD</keyword>
<protein>
    <submittedName>
        <fullName evidence="7">Hydroxyacid dehydrogenase</fullName>
    </submittedName>
</protein>
<evidence type="ECO:0000259" key="5">
    <source>
        <dbReference type="Pfam" id="PF00389"/>
    </source>
</evidence>
<dbReference type="STRING" id="55209.HA50_29275"/>
<dbReference type="PANTHER" id="PTHR42789:SF1">
    <property type="entry name" value="D-ISOMER SPECIFIC 2-HYDROXYACID DEHYDROGENASE FAMILY PROTEIN (AFU_ORTHOLOGUE AFUA_6G10090)"/>
    <property type="match status" value="1"/>
</dbReference>
<dbReference type="PROSITE" id="PS00670">
    <property type="entry name" value="D_2_HYDROXYACID_DH_2"/>
    <property type="match status" value="1"/>
</dbReference>
<dbReference type="InterPro" id="IPR029753">
    <property type="entry name" value="D-isomer_DH_CS"/>
</dbReference>
<evidence type="ECO:0000256" key="1">
    <source>
        <dbReference type="ARBA" id="ARBA00005854"/>
    </source>
</evidence>
<evidence type="ECO:0000313" key="8">
    <source>
        <dbReference type="Proteomes" id="UP000193749"/>
    </source>
</evidence>
<organism evidence="7 8">
    <name type="scientific">Pantoea cypripedii</name>
    <name type="common">Pectobacterium cypripedii</name>
    <name type="synonym">Erwinia cypripedii</name>
    <dbReference type="NCBI Taxonomy" id="55209"/>
    <lineage>
        <taxon>Bacteria</taxon>
        <taxon>Pseudomonadati</taxon>
        <taxon>Pseudomonadota</taxon>
        <taxon>Gammaproteobacteria</taxon>
        <taxon>Enterobacterales</taxon>
        <taxon>Erwiniaceae</taxon>
        <taxon>Pantoea</taxon>
    </lineage>
</organism>
<dbReference type="InterPro" id="IPR006140">
    <property type="entry name" value="D-isomer_DH_NAD-bd"/>
</dbReference>
<keyword evidence="8" id="KW-1185">Reference proteome</keyword>
<name>A0A1X1EGM6_PANCY</name>
<dbReference type="InterPro" id="IPR006139">
    <property type="entry name" value="D-isomer_2_OHA_DH_cat_dom"/>
</dbReference>
<dbReference type="GO" id="GO:0016616">
    <property type="term" value="F:oxidoreductase activity, acting on the CH-OH group of donors, NAD or NADP as acceptor"/>
    <property type="evidence" value="ECO:0007669"/>
    <property type="project" value="InterPro"/>
</dbReference>
<dbReference type="Pfam" id="PF02826">
    <property type="entry name" value="2-Hacid_dh_C"/>
    <property type="match status" value="1"/>
</dbReference>
<dbReference type="RefSeq" id="WP_084880993.1">
    <property type="nucleotide sequence ID" value="NZ_JAGGMY010000004.1"/>
</dbReference>
<dbReference type="PANTHER" id="PTHR42789">
    <property type="entry name" value="D-ISOMER SPECIFIC 2-HYDROXYACID DEHYDROGENASE FAMILY PROTEIN (AFU_ORTHOLOGUE AFUA_6G10090)"/>
    <property type="match status" value="1"/>
</dbReference>
<dbReference type="InterPro" id="IPR050857">
    <property type="entry name" value="D-2-hydroxyacid_DH"/>
</dbReference>
<dbReference type="SUPFAM" id="SSF52283">
    <property type="entry name" value="Formate/glycerate dehydrogenase catalytic domain-like"/>
    <property type="match status" value="1"/>
</dbReference>
<dbReference type="FunFam" id="3.40.50.720:FF:000203">
    <property type="entry name" value="D-3-phosphoglycerate dehydrogenase (SerA)"/>
    <property type="match status" value="1"/>
</dbReference>
<comment type="caution">
    <text evidence="7">The sequence shown here is derived from an EMBL/GenBank/DDBJ whole genome shotgun (WGS) entry which is preliminary data.</text>
</comment>
<feature type="domain" description="D-isomer specific 2-hydroxyacid dehydrogenase catalytic" evidence="5">
    <location>
        <begin position="11"/>
        <end position="310"/>
    </location>
</feature>
<evidence type="ECO:0000256" key="2">
    <source>
        <dbReference type="ARBA" id="ARBA00023002"/>
    </source>
</evidence>
<dbReference type="GO" id="GO:0051287">
    <property type="term" value="F:NAD binding"/>
    <property type="evidence" value="ECO:0007669"/>
    <property type="project" value="InterPro"/>
</dbReference>
<dbReference type="SUPFAM" id="SSF51735">
    <property type="entry name" value="NAD(P)-binding Rossmann-fold domains"/>
    <property type="match status" value="1"/>
</dbReference>
<dbReference type="Pfam" id="PF00389">
    <property type="entry name" value="2-Hacid_dh"/>
    <property type="match status" value="1"/>
</dbReference>
<dbReference type="EMBL" id="MLJI01000003">
    <property type="protein sequence ID" value="ORM88029.1"/>
    <property type="molecule type" value="Genomic_DNA"/>
</dbReference>
<dbReference type="AlphaFoldDB" id="A0A1X1EGM6"/>
<feature type="domain" description="D-isomer specific 2-hydroxyacid dehydrogenase NAD-binding" evidence="6">
    <location>
        <begin position="110"/>
        <end position="284"/>
    </location>
</feature>